<evidence type="ECO:0000256" key="1">
    <source>
        <dbReference type="SAM" id="MobiDB-lite"/>
    </source>
</evidence>
<feature type="region of interest" description="Disordered" evidence="1">
    <location>
        <begin position="60"/>
        <end position="127"/>
    </location>
</feature>
<feature type="compositionally biased region" description="Polar residues" evidence="1">
    <location>
        <begin position="113"/>
        <end position="127"/>
    </location>
</feature>
<reference evidence="2 3" key="1">
    <citation type="journal article" date="2014" name="Genome Biol. Evol.">
        <title>The genome of the myxosporean Thelohanellus kitauei shows adaptations to nutrient acquisition within its fish host.</title>
        <authorList>
            <person name="Yang Y."/>
            <person name="Xiong J."/>
            <person name="Zhou Z."/>
            <person name="Huo F."/>
            <person name="Miao W."/>
            <person name="Ran C."/>
            <person name="Liu Y."/>
            <person name="Zhang J."/>
            <person name="Feng J."/>
            <person name="Wang M."/>
            <person name="Wang M."/>
            <person name="Wang L."/>
            <person name="Yao B."/>
        </authorList>
    </citation>
    <scope>NUCLEOTIDE SEQUENCE [LARGE SCALE GENOMIC DNA]</scope>
    <source>
        <strain evidence="2">Wuqing</strain>
    </source>
</reference>
<evidence type="ECO:0000313" key="2">
    <source>
        <dbReference type="EMBL" id="KII65048.1"/>
    </source>
</evidence>
<proteinExistence type="predicted"/>
<gene>
    <name evidence="2" type="ORF">RF11_10769</name>
</gene>
<comment type="caution">
    <text evidence="2">The sequence shown here is derived from an EMBL/GenBank/DDBJ whole genome shotgun (WGS) entry which is preliminary data.</text>
</comment>
<organism evidence="2 3">
    <name type="scientific">Thelohanellus kitauei</name>
    <name type="common">Myxosporean</name>
    <dbReference type="NCBI Taxonomy" id="669202"/>
    <lineage>
        <taxon>Eukaryota</taxon>
        <taxon>Metazoa</taxon>
        <taxon>Cnidaria</taxon>
        <taxon>Myxozoa</taxon>
        <taxon>Myxosporea</taxon>
        <taxon>Bivalvulida</taxon>
        <taxon>Platysporina</taxon>
        <taxon>Myxobolidae</taxon>
        <taxon>Thelohanellus</taxon>
    </lineage>
</organism>
<dbReference type="Proteomes" id="UP000031668">
    <property type="component" value="Unassembled WGS sequence"/>
</dbReference>
<dbReference type="AlphaFoldDB" id="A0A0C2J7D7"/>
<evidence type="ECO:0000313" key="3">
    <source>
        <dbReference type="Proteomes" id="UP000031668"/>
    </source>
</evidence>
<name>A0A0C2J7D7_THEKT</name>
<accession>A0A0C2J7D7</accession>
<dbReference type="EMBL" id="JWZT01004031">
    <property type="protein sequence ID" value="KII65048.1"/>
    <property type="molecule type" value="Genomic_DNA"/>
</dbReference>
<sequence>MITKFEELIAQMVKNAFQNYSHKVFENCKHERHDFSKGMRNVANNDPEYQEVLDIMANGIHLPPCRKKPPRNFQPFSDHPLDHDLPKTHSLPAKPQNSNKSKREKNKKVDKSLNNPIPTENRGNLII</sequence>
<protein>
    <submittedName>
        <fullName evidence="2">Uncharacterized protein</fullName>
    </submittedName>
</protein>
<dbReference type="OrthoDB" id="10620370at2759"/>
<keyword evidence="3" id="KW-1185">Reference proteome</keyword>